<comment type="caution">
    <text evidence="1">The sequence shown here is derived from an EMBL/GenBank/DDBJ whole genome shotgun (WGS) entry which is preliminary data.</text>
</comment>
<dbReference type="EMBL" id="JBEDNY010000005">
    <property type="protein sequence ID" value="MEZ3164895.1"/>
    <property type="molecule type" value="Genomic_DNA"/>
</dbReference>
<dbReference type="AlphaFoldDB" id="A0ABD5M990"/>
<dbReference type="InterPro" id="IPR029068">
    <property type="entry name" value="Glyas_Bleomycin-R_OHBP_Dase"/>
</dbReference>
<accession>A0ABD5M990</accession>
<name>A0ABD5M990_9EURY</name>
<organism evidence="1 2">
    <name type="scientific">Halorubrum miltondacostae</name>
    <dbReference type="NCBI Taxonomy" id="3076378"/>
    <lineage>
        <taxon>Archaea</taxon>
        <taxon>Methanobacteriati</taxon>
        <taxon>Methanobacteriota</taxon>
        <taxon>Stenosarchaea group</taxon>
        <taxon>Halobacteria</taxon>
        <taxon>Halobacteriales</taxon>
        <taxon>Haloferacaceae</taxon>
        <taxon>Halorubrum</taxon>
    </lineage>
</organism>
<evidence type="ECO:0000313" key="1">
    <source>
        <dbReference type="EMBL" id="MEZ3164895.1"/>
    </source>
</evidence>
<reference evidence="1 2" key="1">
    <citation type="submission" date="2024-06" db="EMBL/GenBank/DDBJ databases">
        <title>Halorubrum miltondacostae sp. nov., a potential PHA producer isolated from an inland solar saltern in Rio Maior, Portugal.</title>
        <authorList>
            <person name="Albuquerque L."/>
            <person name="Viver T."/>
            <person name="Barroso C."/>
            <person name="Claudino R."/>
            <person name="Galvan M."/>
            <person name="Simoes G."/>
            <person name="Lobo Da Cunha A."/>
            <person name="Egas C."/>
        </authorList>
    </citation>
    <scope>NUCLEOTIDE SEQUENCE [LARGE SCALE GENOMIC DNA]</scope>
    <source>
        <strain evidence="1 2">RMP-11</strain>
    </source>
</reference>
<proteinExistence type="predicted"/>
<gene>
    <name evidence="1" type="ORF">ABNG04_13565</name>
</gene>
<keyword evidence="2" id="KW-1185">Reference proteome</keyword>
<evidence type="ECO:0000313" key="2">
    <source>
        <dbReference type="Proteomes" id="UP001567572"/>
    </source>
</evidence>
<dbReference type="RefSeq" id="WP_371162939.1">
    <property type="nucleotide sequence ID" value="NZ_JBEDNX010000007.1"/>
</dbReference>
<dbReference type="SUPFAM" id="SSF54593">
    <property type="entry name" value="Glyoxalase/Bleomycin resistance protein/Dihydroxybiphenyl dioxygenase"/>
    <property type="match status" value="1"/>
</dbReference>
<dbReference type="Proteomes" id="UP001567572">
    <property type="component" value="Unassembled WGS sequence"/>
</dbReference>
<sequence length="150" mass="16470">MVGWECQTNPREASGLDPEAVHESLFEFHVRGRTDTAAFLDMGDQFLALIETADETSDAETAADDHRHIGLVVDDRDAVERGLDAHGVETLPTNGLDFHDPWGNRIQIVAYEDIQFTKADHVRHGMGLTDLEKSSAAVAELAEKGMAPDE</sequence>
<protein>
    <submittedName>
        <fullName evidence="1">VOC family protein</fullName>
    </submittedName>
</protein>
<dbReference type="Gene3D" id="3.10.180.10">
    <property type="entry name" value="2,3-Dihydroxybiphenyl 1,2-Dioxygenase, domain 1"/>
    <property type="match status" value="1"/>
</dbReference>